<comment type="caution">
    <text evidence="1">The sequence shown here is derived from an EMBL/GenBank/DDBJ whole genome shotgun (WGS) entry which is preliminary data.</text>
</comment>
<dbReference type="AlphaFoldDB" id="A0A7J7WDC7"/>
<accession>A0A7J7WDC7</accession>
<dbReference type="Proteomes" id="UP000558488">
    <property type="component" value="Unassembled WGS sequence"/>
</dbReference>
<name>A0A7J7WDC7_PIPKU</name>
<gene>
    <name evidence="1" type="ORF">mPipKuh1_008004</name>
</gene>
<evidence type="ECO:0000313" key="1">
    <source>
        <dbReference type="EMBL" id="KAF6335321.1"/>
    </source>
</evidence>
<sequence>MSESPPVSSLVIRSALANTRANAQRMRSVTVSLESWEKKSNNSELVASEVPLPKITIAWRQAFQGCMAEFMSDITGFVAVNYAHIPDMGKRHVLWSSGACFQWRMTGSVTLGKNERKKEKLLHGV</sequence>
<evidence type="ECO:0000313" key="2">
    <source>
        <dbReference type="Proteomes" id="UP000558488"/>
    </source>
</evidence>
<keyword evidence="2" id="KW-1185">Reference proteome</keyword>
<dbReference type="EMBL" id="JACAGB010000011">
    <property type="protein sequence ID" value="KAF6335321.1"/>
    <property type="molecule type" value="Genomic_DNA"/>
</dbReference>
<proteinExistence type="predicted"/>
<protein>
    <submittedName>
        <fullName evidence="1">Uncharacterized protein</fullName>
    </submittedName>
</protein>
<organism evidence="1 2">
    <name type="scientific">Pipistrellus kuhlii</name>
    <name type="common">Kuhl's pipistrelle</name>
    <dbReference type="NCBI Taxonomy" id="59472"/>
    <lineage>
        <taxon>Eukaryota</taxon>
        <taxon>Metazoa</taxon>
        <taxon>Chordata</taxon>
        <taxon>Craniata</taxon>
        <taxon>Vertebrata</taxon>
        <taxon>Euteleostomi</taxon>
        <taxon>Mammalia</taxon>
        <taxon>Eutheria</taxon>
        <taxon>Laurasiatheria</taxon>
        <taxon>Chiroptera</taxon>
        <taxon>Yangochiroptera</taxon>
        <taxon>Vespertilionidae</taxon>
        <taxon>Pipistrellus</taxon>
    </lineage>
</organism>
<reference evidence="1 2" key="1">
    <citation type="journal article" date="2020" name="Nature">
        <title>Six reference-quality genomes reveal evolution of bat adaptations.</title>
        <authorList>
            <person name="Jebb D."/>
            <person name="Huang Z."/>
            <person name="Pippel M."/>
            <person name="Hughes G.M."/>
            <person name="Lavrichenko K."/>
            <person name="Devanna P."/>
            <person name="Winkler S."/>
            <person name="Jermiin L.S."/>
            <person name="Skirmuntt E.C."/>
            <person name="Katzourakis A."/>
            <person name="Burkitt-Gray L."/>
            <person name="Ray D.A."/>
            <person name="Sullivan K.A.M."/>
            <person name="Roscito J.G."/>
            <person name="Kirilenko B.M."/>
            <person name="Davalos L.M."/>
            <person name="Corthals A.P."/>
            <person name="Power M.L."/>
            <person name="Jones G."/>
            <person name="Ransome R.D."/>
            <person name="Dechmann D.K.N."/>
            <person name="Locatelli A.G."/>
            <person name="Puechmaille S.J."/>
            <person name="Fedrigo O."/>
            <person name="Jarvis E.D."/>
            <person name="Hiller M."/>
            <person name="Vernes S.C."/>
            <person name="Myers E.W."/>
            <person name="Teeling E.C."/>
        </authorList>
    </citation>
    <scope>NUCLEOTIDE SEQUENCE [LARGE SCALE GENOMIC DNA]</scope>
    <source>
        <strain evidence="1">MPipKuh1</strain>
        <tissue evidence="1">Flight muscle</tissue>
    </source>
</reference>